<dbReference type="Proteomes" id="UP000539473">
    <property type="component" value="Unassembled WGS sequence"/>
</dbReference>
<dbReference type="EMBL" id="BNAJ01000001">
    <property type="protein sequence ID" value="GHF29195.1"/>
    <property type="molecule type" value="Genomic_DNA"/>
</dbReference>
<name>A0A7W8KFA8_9DEIO</name>
<protein>
    <submittedName>
        <fullName evidence="2">Uncharacterized protein</fullName>
    </submittedName>
</protein>
<organism evidence="2 3">
    <name type="scientific">Deinococcus metalli</name>
    <dbReference type="NCBI Taxonomy" id="1141878"/>
    <lineage>
        <taxon>Bacteria</taxon>
        <taxon>Thermotogati</taxon>
        <taxon>Deinococcota</taxon>
        <taxon>Deinococci</taxon>
        <taxon>Deinococcales</taxon>
        <taxon>Deinococcaceae</taxon>
        <taxon>Deinococcus</taxon>
    </lineage>
</organism>
<dbReference type="Proteomes" id="UP000619376">
    <property type="component" value="Unassembled WGS sequence"/>
</dbReference>
<accession>A0A7W8KFA8</accession>
<evidence type="ECO:0000313" key="1">
    <source>
        <dbReference type="EMBL" id="GHF29195.1"/>
    </source>
</evidence>
<comment type="caution">
    <text evidence="2">The sequence shown here is derived from an EMBL/GenBank/DDBJ whole genome shotgun (WGS) entry which is preliminary data.</text>
</comment>
<keyword evidence="4" id="KW-1185">Reference proteome</keyword>
<reference evidence="4" key="2">
    <citation type="journal article" date="2019" name="Int. J. Syst. Evol. Microbiol.">
        <title>The Global Catalogue of Microorganisms (GCM) 10K type strain sequencing project: providing services to taxonomists for standard genome sequencing and annotation.</title>
        <authorList>
            <consortium name="The Broad Institute Genomics Platform"/>
            <consortium name="The Broad Institute Genome Sequencing Center for Infectious Disease"/>
            <person name="Wu L."/>
            <person name="Ma J."/>
        </authorList>
    </citation>
    <scope>NUCLEOTIDE SEQUENCE [LARGE SCALE GENOMIC DNA]</scope>
    <source>
        <strain evidence="4">CGMCC 1.18437</strain>
    </source>
</reference>
<dbReference type="EMBL" id="JACHFK010000001">
    <property type="protein sequence ID" value="MBB5375449.1"/>
    <property type="molecule type" value="Genomic_DNA"/>
</dbReference>
<gene>
    <name evidence="1" type="ORF">GCM10017781_01460</name>
    <name evidence="2" type="ORF">HNQ07_000893</name>
</gene>
<evidence type="ECO:0000313" key="3">
    <source>
        <dbReference type="Proteomes" id="UP000539473"/>
    </source>
</evidence>
<dbReference type="RefSeq" id="WP_184109653.1">
    <property type="nucleotide sequence ID" value="NZ_BNAJ01000001.1"/>
</dbReference>
<reference evidence="1" key="1">
    <citation type="journal article" date="2014" name="Int. J. Syst. Evol. Microbiol.">
        <title>Complete genome of a new Firmicutes species belonging to the dominant human colonic microbiota ('Ruminococcus bicirculans') reveals two chromosomes and a selective capacity to utilize plant glucans.</title>
        <authorList>
            <consortium name="NISC Comparative Sequencing Program"/>
            <person name="Wegmann U."/>
            <person name="Louis P."/>
            <person name="Goesmann A."/>
            <person name="Henrissat B."/>
            <person name="Duncan S.H."/>
            <person name="Flint H.J."/>
        </authorList>
    </citation>
    <scope>NUCLEOTIDE SEQUENCE</scope>
    <source>
        <strain evidence="1">CGMCC 1.18437</strain>
    </source>
</reference>
<proteinExistence type="predicted"/>
<reference evidence="2 3" key="3">
    <citation type="submission" date="2020-08" db="EMBL/GenBank/DDBJ databases">
        <title>Genomic Encyclopedia of Type Strains, Phase IV (KMG-IV): sequencing the most valuable type-strain genomes for metagenomic binning, comparative biology and taxonomic classification.</title>
        <authorList>
            <person name="Goeker M."/>
        </authorList>
    </citation>
    <scope>NUCLEOTIDE SEQUENCE [LARGE SCALE GENOMIC DNA]</scope>
    <source>
        <strain evidence="2 3">DSM 27521</strain>
    </source>
</reference>
<evidence type="ECO:0000313" key="2">
    <source>
        <dbReference type="EMBL" id="MBB5375449.1"/>
    </source>
</evidence>
<evidence type="ECO:0000313" key="4">
    <source>
        <dbReference type="Proteomes" id="UP000619376"/>
    </source>
</evidence>
<reference evidence="1" key="4">
    <citation type="submission" date="2024-05" db="EMBL/GenBank/DDBJ databases">
        <authorList>
            <person name="Sun Q."/>
            <person name="Zhou Y."/>
        </authorList>
    </citation>
    <scope>NUCLEOTIDE SEQUENCE</scope>
    <source>
        <strain evidence="1">CGMCC 1.18437</strain>
    </source>
</reference>
<sequence>MVKQDASGNSTVQALVVDTEGHQTIAYGDAATSLKKAVLNFAEEVKGS</sequence>
<dbReference type="AlphaFoldDB" id="A0A7W8KFA8"/>